<dbReference type="EMBL" id="JAPDOD010000015">
    <property type="protein sequence ID" value="MDA0161905.1"/>
    <property type="molecule type" value="Genomic_DNA"/>
</dbReference>
<comment type="caution">
    <text evidence="2">The sequence shown here is derived from an EMBL/GenBank/DDBJ whole genome shotgun (WGS) entry which is preliminary data.</text>
</comment>
<dbReference type="RefSeq" id="WP_270041137.1">
    <property type="nucleotide sequence ID" value="NZ_JAPDOD010000015.1"/>
</dbReference>
<feature type="domain" description="N-acetyltransferase" evidence="1">
    <location>
        <begin position="2"/>
        <end position="193"/>
    </location>
</feature>
<dbReference type="PROSITE" id="PS51186">
    <property type="entry name" value="GNAT"/>
    <property type="match status" value="1"/>
</dbReference>
<dbReference type="Pfam" id="PF00583">
    <property type="entry name" value="Acetyltransf_1"/>
    <property type="match status" value="1"/>
</dbReference>
<dbReference type="InterPro" id="IPR000182">
    <property type="entry name" value="GNAT_dom"/>
</dbReference>
<evidence type="ECO:0000313" key="2">
    <source>
        <dbReference type="EMBL" id="MDA0161905.1"/>
    </source>
</evidence>
<name>A0A9X3MST0_9ACTN</name>
<gene>
    <name evidence="2" type="ORF">OM076_16645</name>
</gene>
<dbReference type="Gene3D" id="3.40.630.30">
    <property type="match status" value="1"/>
</dbReference>
<dbReference type="SUPFAM" id="SSF55729">
    <property type="entry name" value="Acyl-CoA N-acyltransferases (Nat)"/>
    <property type="match status" value="1"/>
</dbReference>
<dbReference type="Proteomes" id="UP001149140">
    <property type="component" value="Unassembled WGS sequence"/>
</dbReference>
<dbReference type="InterPro" id="IPR016181">
    <property type="entry name" value="Acyl_CoA_acyltransferase"/>
</dbReference>
<dbReference type="CDD" id="cd04301">
    <property type="entry name" value="NAT_SF"/>
    <property type="match status" value="1"/>
</dbReference>
<dbReference type="AlphaFoldDB" id="A0A9X3MST0"/>
<protein>
    <submittedName>
        <fullName evidence="2">GNAT family N-acetyltransferase</fullName>
    </submittedName>
</protein>
<evidence type="ECO:0000313" key="3">
    <source>
        <dbReference type="Proteomes" id="UP001149140"/>
    </source>
</evidence>
<sequence>MPVIRPMTLDDVRAAMELTGATFDDLSRRMGEEPEPPPPDLDAAALRYRMFVTQDPEGSWVAEDEQGLAGCALATKREGIWGLSLLIVRPGTQSAGVGSELLRRAHAYASDAKGRIILSSADARAVRAYSRLGLDLHPCFLATGTPKGVTAPAGFRVGTADDIGFCETVDRFARGGARRSSIETLLAMGQTLYVLPERGYAFFGEESLRTMAALDEDSAAAVLRGVLSRVTGQTRVGYLDAAQQWAVPVLLEAGLDVRGANGLLFLGGDVGGFHPYLPSGAFL</sequence>
<evidence type="ECO:0000259" key="1">
    <source>
        <dbReference type="PROSITE" id="PS51186"/>
    </source>
</evidence>
<dbReference type="GO" id="GO:0016747">
    <property type="term" value="F:acyltransferase activity, transferring groups other than amino-acyl groups"/>
    <property type="evidence" value="ECO:0007669"/>
    <property type="project" value="InterPro"/>
</dbReference>
<keyword evidence="3" id="KW-1185">Reference proteome</keyword>
<proteinExistence type="predicted"/>
<organism evidence="2 3">
    <name type="scientific">Solirubrobacter ginsenosidimutans</name>
    <dbReference type="NCBI Taxonomy" id="490573"/>
    <lineage>
        <taxon>Bacteria</taxon>
        <taxon>Bacillati</taxon>
        <taxon>Actinomycetota</taxon>
        <taxon>Thermoleophilia</taxon>
        <taxon>Solirubrobacterales</taxon>
        <taxon>Solirubrobacteraceae</taxon>
        <taxon>Solirubrobacter</taxon>
    </lineage>
</organism>
<reference evidence="2" key="1">
    <citation type="submission" date="2022-10" db="EMBL/GenBank/DDBJ databases">
        <title>The WGS of Solirubrobacter ginsenosidimutans DSM 21036.</title>
        <authorList>
            <person name="Jiang Z."/>
        </authorList>
    </citation>
    <scope>NUCLEOTIDE SEQUENCE</scope>
    <source>
        <strain evidence="2">DSM 21036</strain>
    </source>
</reference>
<accession>A0A9X3MST0</accession>